<dbReference type="InterPro" id="IPR023214">
    <property type="entry name" value="HAD_sf"/>
</dbReference>
<keyword evidence="1" id="KW-0378">Hydrolase</keyword>
<dbReference type="PANTHER" id="PTHR43316">
    <property type="entry name" value="HYDROLASE, HALOACID DELAHOGENASE-RELATED"/>
    <property type="match status" value="1"/>
</dbReference>
<dbReference type="AlphaFoldDB" id="A0A364KNT4"/>
<gene>
    <name evidence="2" type="ORF">BHQ10_001224</name>
</gene>
<keyword evidence="3" id="KW-1185">Reference proteome</keyword>
<dbReference type="InterPro" id="IPR051540">
    <property type="entry name" value="S-2-haloacid_dehalogenase"/>
</dbReference>
<dbReference type="GO" id="GO:0016787">
    <property type="term" value="F:hydrolase activity"/>
    <property type="evidence" value="ECO:0007669"/>
    <property type="project" value="UniProtKB-KW"/>
</dbReference>
<dbReference type="GeneID" id="63790441"/>
<organism evidence="2 3">
    <name type="scientific">Talaromyces amestolkiae</name>
    <dbReference type="NCBI Taxonomy" id="1196081"/>
    <lineage>
        <taxon>Eukaryota</taxon>
        <taxon>Fungi</taxon>
        <taxon>Dikarya</taxon>
        <taxon>Ascomycota</taxon>
        <taxon>Pezizomycotina</taxon>
        <taxon>Eurotiomycetes</taxon>
        <taxon>Eurotiomycetidae</taxon>
        <taxon>Eurotiales</taxon>
        <taxon>Trichocomaceae</taxon>
        <taxon>Talaromyces</taxon>
        <taxon>Talaromyces sect. Talaromyces</taxon>
    </lineage>
</organism>
<dbReference type="PANTHER" id="PTHR43316:SF4">
    <property type="entry name" value="ACID DEHALOGENASE, PUTATIVE (AFU_ORTHOLOGUE AFUA_8G05870)-RELATED"/>
    <property type="match status" value="1"/>
</dbReference>
<sequence length="256" mass="28840">MESPKKHVVFDVVGTCVSFDAFFDAIEQSIGQKLRTHNVTAKFLGFAWMQAAELEHTMLLMSGRNTPYKEVFKALFYRVLFMAGIEDPRSFATDEERDRCQAGYSQLELRPGCREMMEKLKDNGFTIWCLTTGDTERVGGYFRRAGYDMPADKLVSCHEFLPQDSSPSGAALLAAMKPSMESYKPMLDKFAPEDQKWFAAAHMWDVSAAVKAGFHGAYCSIYEKESCIEIFNTEMAVIADTLPEMADKMIAMSTNI</sequence>
<evidence type="ECO:0000256" key="1">
    <source>
        <dbReference type="ARBA" id="ARBA00022801"/>
    </source>
</evidence>
<proteinExistence type="predicted"/>
<name>A0A364KNT4_TALAM</name>
<reference evidence="2 3" key="1">
    <citation type="journal article" date="2017" name="Biotechnol. Biofuels">
        <title>Differential beta-glucosidase expression as a function of carbon source availability in Talaromyces amestolkiae: a genomic and proteomic approach.</title>
        <authorList>
            <person name="de Eugenio L.I."/>
            <person name="Mendez-Liter J.A."/>
            <person name="Nieto-Dominguez M."/>
            <person name="Alonso L."/>
            <person name="Gil-Munoz J."/>
            <person name="Barriuso J."/>
            <person name="Prieto A."/>
            <person name="Martinez M.J."/>
        </authorList>
    </citation>
    <scope>NUCLEOTIDE SEQUENCE [LARGE SCALE GENOMIC DNA]</scope>
    <source>
        <strain evidence="2 3">CIB</strain>
    </source>
</reference>
<dbReference type="OrthoDB" id="2363873at2759"/>
<dbReference type="SUPFAM" id="SSF56784">
    <property type="entry name" value="HAD-like"/>
    <property type="match status" value="1"/>
</dbReference>
<protein>
    <recommendedName>
        <fullName evidence="4">2-haloalkanoic acid dehalogenase</fullName>
    </recommendedName>
</protein>
<dbReference type="Proteomes" id="UP000249363">
    <property type="component" value="Unassembled WGS sequence"/>
</dbReference>
<comment type="caution">
    <text evidence="2">The sequence shown here is derived from an EMBL/GenBank/DDBJ whole genome shotgun (WGS) entry which is preliminary data.</text>
</comment>
<dbReference type="EMBL" id="MIKG01000001">
    <property type="protein sequence ID" value="RAO65212.1"/>
    <property type="molecule type" value="Genomic_DNA"/>
</dbReference>
<dbReference type="Pfam" id="PF00702">
    <property type="entry name" value="Hydrolase"/>
    <property type="match status" value="1"/>
</dbReference>
<dbReference type="InterPro" id="IPR023198">
    <property type="entry name" value="PGP-like_dom2"/>
</dbReference>
<dbReference type="RefSeq" id="XP_040729729.1">
    <property type="nucleotide sequence ID" value="XM_040873237.1"/>
</dbReference>
<evidence type="ECO:0000313" key="3">
    <source>
        <dbReference type="Proteomes" id="UP000249363"/>
    </source>
</evidence>
<dbReference type="Gene3D" id="3.40.50.1000">
    <property type="entry name" value="HAD superfamily/HAD-like"/>
    <property type="match status" value="1"/>
</dbReference>
<dbReference type="InterPro" id="IPR036412">
    <property type="entry name" value="HAD-like_sf"/>
</dbReference>
<accession>A0A364KNT4</accession>
<evidence type="ECO:0000313" key="2">
    <source>
        <dbReference type="EMBL" id="RAO65212.1"/>
    </source>
</evidence>
<evidence type="ECO:0008006" key="4">
    <source>
        <dbReference type="Google" id="ProtNLM"/>
    </source>
</evidence>
<dbReference type="Gene3D" id="1.10.150.240">
    <property type="entry name" value="Putative phosphatase, domain 2"/>
    <property type="match status" value="1"/>
</dbReference>